<dbReference type="STRING" id="42249.A0A317SIK1"/>
<proteinExistence type="predicted"/>
<dbReference type="EMBL" id="PYWC01000088">
    <property type="protein sequence ID" value="PWW73051.1"/>
    <property type="molecule type" value="Genomic_DNA"/>
</dbReference>
<dbReference type="OrthoDB" id="5393139at2759"/>
<dbReference type="Pfam" id="PF13359">
    <property type="entry name" value="DDE_Tnp_4"/>
    <property type="match status" value="1"/>
</dbReference>
<sequence>FPGCVGFLERTDIFLCYGPTYHGETYFNRKKQYALKVQGICNNRRKFRFITSGFPSSIGDATVFCGTSFFKKPNVFFSCPDEYILANKAYRVTCCCMTLYK</sequence>
<keyword evidence="5" id="KW-1185">Reference proteome</keyword>
<gene>
    <name evidence="4" type="ORF">C7212DRAFT_111359</name>
</gene>
<evidence type="ECO:0000259" key="3">
    <source>
        <dbReference type="Pfam" id="PF13359"/>
    </source>
</evidence>
<dbReference type="InterPro" id="IPR027806">
    <property type="entry name" value="HARBI1_dom"/>
</dbReference>
<name>A0A317SIK1_9PEZI</name>
<keyword evidence="2" id="KW-0479">Metal-binding</keyword>
<organism evidence="4 5">
    <name type="scientific">Tuber magnatum</name>
    <name type="common">white Piedmont truffle</name>
    <dbReference type="NCBI Taxonomy" id="42249"/>
    <lineage>
        <taxon>Eukaryota</taxon>
        <taxon>Fungi</taxon>
        <taxon>Dikarya</taxon>
        <taxon>Ascomycota</taxon>
        <taxon>Pezizomycotina</taxon>
        <taxon>Pezizomycetes</taxon>
        <taxon>Pezizales</taxon>
        <taxon>Tuberaceae</taxon>
        <taxon>Tuber</taxon>
    </lineage>
</organism>
<protein>
    <recommendedName>
        <fullName evidence="3">DDE Tnp4 domain-containing protein</fullName>
    </recommendedName>
</protein>
<reference evidence="4 5" key="1">
    <citation type="submission" date="2018-03" db="EMBL/GenBank/DDBJ databases">
        <title>Genomes of Pezizomycetes fungi and the evolution of truffles.</title>
        <authorList>
            <person name="Murat C."/>
            <person name="Payen T."/>
            <person name="Noel B."/>
            <person name="Kuo A."/>
            <person name="Martin F.M."/>
        </authorList>
    </citation>
    <scope>NUCLEOTIDE SEQUENCE [LARGE SCALE GENOMIC DNA]</scope>
    <source>
        <strain evidence="4">091103-1</strain>
    </source>
</reference>
<dbReference type="Proteomes" id="UP000246991">
    <property type="component" value="Unassembled WGS sequence"/>
</dbReference>
<dbReference type="GO" id="GO:0046872">
    <property type="term" value="F:metal ion binding"/>
    <property type="evidence" value="ECO:0007669"/>
    <property type="project" value="UniProtKB-KW"/>
</dbReference>
<evidence type="ECO:0000256" key="2">
    <source>
        <dbReference type="ARBA" id="ARBA00022723"/>
    </source>
</evidence>
<comment type="cofactor">
    <cofactor evidence="1">
        <name>a divalent metal cation</name>
        <dbReference type="ChEBI" id="CHEBI:60240"/>
    </cofactor>
</comment>
<dbReference type="AlphaFoldDB" id="A0A317SIK1"/>
<evidence type="ECO:0000313" key="4">
    <source>
        <dbReference type="EMBL" id="PWW73051.1"/>
    </source>
</evidence>
<accession>A0A317SIK1</accession>
<evidence type="ECO:0000256" key="1">
    <source>
        <dbReference type="ARBA" id="ARBA00001968"/>
    </source>
</evidence>
<comment type="caution">
    <text evidence="4">The sequence shown here is derived from an EMBL/GenBank/DDBJ whole genome shotgun (WGS) entry which is preliminary data.</text>
</comment>
<feature type="non-terminal residue" evidence="4">
    <location>
        <position position="1"/>
    </location>
</feature>
<feature type="non-terminal residue" evidence="4">
    <location>
        <position position="101"/>
    </location>
</feature>
<evidence type="ECO:0000313" key="5">
    <source>
        <dbReference type="Proteomes" id="UP000246991"/>
    </source>
</evidence>
<feature type="domain" description="DDE Tnp4" evidence="3">
    <location>
        <begin position="19"/>
        <end position="101"/>
    </location>
</feature>